<accession>A0A255FW93</accession>
<evidence type="ECO:0000256" key="1">
    <source>
        <dbReference type="SAM" id="MobiDB-lite"/>
    </source>
</evidence>
<comment type="caution">
    <text evidence="2">The sequence shown here is derived from an EMBL/GenBank/DDBJ whole genome shotgun (WGS) entry which is preliminary data.</text>
</comment>
<reference evidence="2 3" key="1">
    <citation type="submission" date="2017-07" db="EMBL/GenBank/DDBJ databases">
        <title>Draft whole genome sequences of clinical Proprionibacteriaceae strains.</title>
        <authorList>
            <person name="Bernier A.-M."/>
            <person name="Bernard K."/>
            <person name="Domingo M.-C."/>
        </authorList>
    </citation>
    <scope>NUCLEOTIDE SEQUENCE [LARGE SCALE GENOMIC DNA]</scope>
    <source>
        <strain evidence="2 3">NML 030167</strain>
    </source>
</reference>
<protein>
    <submittedName>
        <fullName evidence="2">Uncharacterized protein</fullName>
    </submittedName>
</protein>
<proteinExistence type="predicted"/>
<dbReference type="AlphaFoldDB" id="A0A255FW93"/>
<feature type="region of interest" description="Disordered" evidence="1">
    <location>
        <begin position="1"/>
        <end position="60"/>
    </location>
</feature>
<gene>
    <name evidence="2" type="ORF">CGZ94_20995</name>
</gene>
<dbReference type="Proteomes" id="UP000215896">
    <property type="component" value="Unassembled WGS sequence"/>
</dbReference>
<name>A0A255FW93_9ACTN</name>
<sequence length="78" mass="8380">MAQLDMDVVDLLQHGQHGGDQSGQPSGRSSTAQTIAPLRLATVSGQPKNQKSPGRRITALRVSISAIDRYRPRNRSSG</sequence>
<keyword evidence="3" id="KW-1185">Reference proteome</keyword>
<evidence type="ECO:0000313" key="3">
    <source>
        <dbReference type="Proteomes" id="UP000215896"/>
    </source>
</evidence>
<dbReference type="EMBL" id="NMVO01000019">
    <property type="protein sequence ID" value="OYO07937.1"/>
    <property type="molecule type" value="Genomic_DNA"/>
</dbReference>
<organism evidence="2 3">
    <name type="scientific">Enemella evansiae</name>
    <dbReference type="NCBI Taxonomy" id="2016499"/>
    <lineage>
        <taxon>Bacteria</taxon>
        <taxon>Bacillati</taxon>
        <taxon>Actinomycetota</taxon>
        <taxon>Actinomycetes</taxon>
        <taxon>Propionibacteriales</taxon>
        <taxon>Propionibacteriaceae</taxon>
        <taxon>Enemella</taxon>
    </lineage>
</organism>
<evidence type="ECO:0000313" key="2">
    <source>
        <dbReference type="EMBL" id="OYO07937.1"/>
    </source>
</evidence>
<feature type="compositionally biased region" description="Polar residues" evidence="1">
    <location>
        <begin position="43"/>
        <end position="52"/>
    </location>
</feature>